<feature type="compositionally biased region" description="Gly residues" evidence="1">
    <location>
        <begin position="489"/>
        <end position="502"/>
    </location>
</feature>
<feature type="compositionally biased region" description="Low complexity" evidence="1">
    <location>
        <begin position="475"/>
        <end position="488"/>
    </location>
</feature>
<dbReference type="CDD" id="cd06257">
    <property type="entry name" value="DnaJ"/>
    <property type="match status" value="1"/>
</dbReference>
<organism evidence="3 4">
    <name type="scientific">Caulochytrium protostelioides</name>
    <dbReference type="NCBI Taxonomy" id="1555241"/>
    <lineage>
        <taxon>Eukaryota</taxon>
        <taxon>Fungi</taxon>
        <taxon>Fungi incertae sedis</taxon>
        <taxon>Chytridiomycota</taxon>
        <taxon>Chytridiomycota incertae sedis</taxon>
        <taxon>Chytridiomycetes</taxon>
        <taxon>Caulochytriales</taxon>
        <taxon>Caulochytriaceae</taxon>
        <taxon>Caulochytrium</taxon>
    </lineage>
</organism>
<dbReference type="PANTHER" id="PTHR44825:SF1">
    <property type="entry name" value="DNAJ HOMOLOG SUBFAMILY C MEMBER 4"/>
    <property type="match status" value="1"/>
</dbReference>
<dbReference type="SUPFAM" id="SSF46565">
    <property type="entry name" value="Chaperone J-domain"/>
    <property type="match status" value="1"/>
</dbReference>
<feature type="region of interest" description="Disordered" evidence="1">
    <location>
        <begin position="438"/>
        <end position="555"/>
    </location>
</feature>
<dbReference type="InterPro" id="IPR052763">
    <property type="entry name" value="DnaJ_C4"/>
</dbReference>
<evidence type="ECO:0000256" key="1">
    <source>
        <dbReference type="SAM" id="MobiDB-lite"/>
    </source>
</evidence>
<dbReference type="InterPro" id="IPR001623">
    <property type="entry name" value="DnaJ_domain"/>
</dbReference>
<evidence type="ECO:0000259" key="2">
    <source>
        <dbReference type="PROSITE" id="PS50076"/>
    </source>
</evidence>
<dbReference type="PROSITE" id="PS50076">
    <property type="entry name" value="DNAJ_2"/>
    <property type="match status" value="1"/>
</dbReference>
<feature type="compositionally biased region" description="Basic and acidic residues" evidence="1">
    <location>
        <begin position="294"/>
        <end position="309"/>
    </location>
</feature>
<dbReference type="SMART" id="SM00271">
    <property type="entry name" value="DnaJ"/>
    <property type="match status" value="1"/>
</dbReference>
<dbReference type="Pfam" id="PF00226">
    <property type="entry name" value="DnaJ"/>
    <property type="match status" value="1"/>
</dbReference>
<dbReference type="InterPro" id="IPR036869">
    <property type="entry name" value="J_dom_sf"/>
</dbReference>
<dbReference type="PRINTS" id="PR00625">
    <property type="entry name" value="JDOMAIN"/>
</dbReference>
<feature type="domain" description="J" evidence="2">
    <location>
        <begin position="166"/>
        <end position="232"/>
    </location>
</feature>
<protein>
    <recommendedName>
        <fullName evidence="2">J domain-containing protein</fullName>
    </recommendedName>
</protein>
<name>A0A4P9X395_9FUNG</name>
<proteinExistence type="predicted"/>
<dbReference type="STRING" id="1555241.A0A4P9X395"/>
<dbReference type="OrthoDB" id="445556at2759"/>
<reference evidence="4" key="1">
    <citation type="journal article" date="2018" name="Nat. Microbiol.">
        <title>Leveraging single-cell genomics to expand the fungal tree of life.</title>
        <authorList>
            <person name="Ahrendt S.R."/>
            <person name="Quandt C.A."/>
            <person name="Ciobanu D."/>
            <person name="Clum A."/>
            <person name="Salamov A."/>
            <person name="Andreopoulos B."/>
            <person name="Cheng J.F."/>
            <person name="Woyke T."/>
            <person name="Pelin A."/>
            <person name="Henrissat B."/>
            <person name="Reynolds N.K."/>
            <person name="Benny G.L."/>
            <person name="Smith M.E."/>
            <person name="James T.Y."/>
            <person name="Grigoriev I.V."/>
        </authorList>
    </citation>
    <scope>NUCLEOTIDE SEQUENCE [LARGE SCALE GENOMIC DNA]</scope>
    <source>
        <strain evidence="4">ATCC 52028</strain>
    </source>
</reference>
<feature type="compositionally biased region" description="Gly residues" evidence="1">
    <location>
        <begin position="237"/>
        <end position="252"/>
    </location>
</feature>
<feature type="compositionally biased region" description="Low complexity" evidence="1">
    <location>
        <begin position="441"/>
        <end position="456"/>
    </location>
</feature>
<feature type="compositionally biased region" description="Low complexity" evidence="1">
    <location>
        <begin position="528"/>
        <end position="543"/>
    </location>
</feature>
<dbReference type="Proteomes" id="UP000274922">
    <property type="component" value="Unassembled WGS sequence"/>
</dbReference>
<dbReference type="PANTHER" id="PTHR44825">
    <property type="match status" value="1"/>
</dbReference>
<evidence type="ECO:0000313" key="4">
    <source>
        <dbReference type="Proteomes" id="UP000274922"/>
    </source>
</evidence>
<dbReference type="Gene3D" id="1.10.287.110">
    <property type="entry name" value="DnaJ domain"/>
    <property type="match status" value="1"/>
</dbReference>
<keyword evidence="4" id="KW-1185">Reference proteome</keyword>
<feature type="region of interest" description="Disordered" evidence="1">
    <location>
        <begin position="294"/>
        <end position="315"/>
    </location>
</feature>
<evidence type="ECO:0000313" key="3">
    <source>
        <dbReference type="EMBL" id="RKO99481.1"/>
    </source>
</evidence>
<sequence length="577" mass="61976">MSRWSPPAARDPLWPHRRVDIASAVSLLHAPSRSALRPADRSAAAWFASPCRAQGALSASHGARLVSCGATAVAAAAAAAAAAWPAAGASLAMSPAAAAGSAWRCRDRRPRALPLRFVASPWRRVPLVGFRGPRRFGTCARAHAAAAASETDTAATVAAVKRPHATHYQVLDLPSSASKQDIKTAFYKLSMVYHPDRAQGDAAAHNAIFLRVNEAYTTLSDDRRRKDYDYSLPSAHGDGGSRGSASGVGGSAYGASGDRYGHPRPPPDGSSYYDAWQSYRRETDIDPDDWILWRDRGNGPRGPRDHARDPGSQWYSHRNMAHGPAAYRNFDRDYEDSYTRMWNRYTKRQEELRRDLYDQEPEEVNGLRAPILVAILSSVGFFYIMPPTSPARRPARYMAWMDVKYCLSVSSRASISPSSLCVSIGGSRACSPIANARASRRAGPADPRGAPDDPSSLGGYAWTDRGHRDGGPGAPGRSRSSAPLARRGLSGGYRGGGGGGVCGRRRARGGSAEAVRDAPALETEALRPRAPAPADALQLRRLPAAPPLRRRCSRCASRARTYAVGSNRRNGDGDGDA</sequence>
<gene>
    <name evidence="3" type="ORF">CXG81DRAFT_20423</name>
</gene>
<feature type="region of interest" description="Disordered" evidence="1">
    <location>
        <begin position="230"/>
        <end position="274"/>
    </location>
</feature>
<accession>A0A4P9X395</accession>
<dbReference type="EMBL" id="ML014281">
    <property type="protein sequence ID" value="RKO99481.1"/>
    <property type="molecule type" value="Genomic_DNA"/>
</dbReference>
<dbReference type="AlphaFoldDB" id="A0A4P9X395"/>